<feature type="transmembrane region" description="Helical" evidence="10">
    <location>
        <begin position="272"/>
        <end position="292"/>
    </location>
</feature>
<feature type="domain" description="FtsK" evidence="11">
    <location>
        <begin position="994"/>
        <end position="1178"/>
    </location>
</feature>
<dbReference type="RefSeq" id="WP_263071996.1">
    <property type="nucleotide sequence ID" value="NZ_JAOUSF010000002.1"/>
</dbReference>
<evidence type="ECO:0000313" key="12">
    <source>
        <dbReference type="EMBL" id="MCU9612784.1"/>
    </source>
</evidence>
<feature type="binding site" evidence="9">
    <location>
        <begin position="1011"/>
        <end position="1018"/>
    </location>
    <ligand>
        <name>ATP</name>
        <dbReference type="ChEBI" id="CHEBI:30616"/>
    </ligand>
</feature>
<dbReference type="Pfam" id="PF01580">
    <property type="entry name" value="FtsK_SpoIIIE"/>
    <property type="match status" value="2"/>
</dbReference>
<keyword evidence="7 10" id="KW-1133">Transmembrane helix</keyword>
<evidence type="ECO:0000256" key="7">
    <source>
        <dbReference type="ARBA" id="ARBA00022989"/>
    </source>
</evidence>
<dbReference type="Gene3D" id="3.40.50.300">
    <property type="entry name" value="P-loop containing nucleotide triphosphate hydrolases"/>
    <property type="match status" value="3"/>
</dbReference>
<dbReference type="GO" id="GO:0005524">
    <property type="term" value="F:ATP binding"/>
    <property type="evidence" value="ECO:0007669"/>
    <property type="project" value="UniProtKB-UniRule"/>
</dbReference>
<comment type="caution">
    <text evidence="12">The sequence shown here is derived from an EMBL/GenBank/DDBJ whole genome shotgun (WGS) entry which is preliminary data.</text>
</comment>
<evidence type="ECO:0000256" key="3">
    <source>
        <dbReference type="ARBA" id="ARBA00022692"/>
    </source>
</evidence>
<keyword evidence="2" id="KW-1003">Cell membrane</keyword>
<evidence type="ECO:0000256" key="6">
    <source>
        <dbReference type="ARBA" id="ARBA00022840"/>
    </source>
</evidence>
<evidence type="ECO:0000256" key="5">
    <source>
        <dbReference type="ARBA" id="ARBA00022741"/>
    </source>
</evidence>
<dbReference type="SUPFAM" id="SSF52540">
    <property type="entry name" value="P-loop containing nucleoside triphosphate hydrolases"/>
    <property type="match status" value="3"/>
</dbReference>
<dbReference type="CDD" id="cd01127">
    <property type="entry name" value="TrwB_TraG_TraD_VirD4"/>
    <property type="match status" value="1"/>
</dbReference>
<organism evidence="12 13">
    <name type="scientific">Perspicuibacillus lycopersici</name>
    <dbReference type="NCBI Taxonomy" id="1325689"/>
    <lineage>
        <taxon>Bacteria</taxon>
        <taxon>Bacillati</taxon>
        <taxon>Bacillota</taxon>
        <taxon>Bacilli</taxon>
        <taxon>Bacillales</taxon>
        <taxon>Bacillaceae</taxon>
        <taxon>Perspicuibacillus</taxon>
    </lineage>
</organism>
<evidence type="ECO:0000256" key="2">
    <source>
        <dbReference type="ARBA" id="ARBA00022475"/>
    </source>
</evidence>
<dbReference type="GO" id="GO:0003677">
    <property type="term" value="F:DNA binding"/>
    <property type="evidence" value="ECO:0007669"/>
    <property type="project" value="InterPro"/>
</dbReference>
<keyword evidence="8 10" id="KW-0472">Membrane</keyword>
<protein>
    <submittedName>
        <fullName evidence="12">Type VII secretion protein EssC</fullName>
    </submittedName>
</protein>
<dbReference type="GO" id="GO:0005886">
    <property type="term" value="C:plasma membrane"/>
    <property type="evidence" value="ECO:0007669"/>
    <property type="project" value="UniProtKB-SubCell"/>
</dbReference>
<dbReference type="Pfam" id="PF12538">
    <property type="entry name" value="FtsK_SpoIIIE_N"/>
    <property type="match status" value="1"/>
</dbReference>
<dbReference type="NCBIfam" id="TIGR03928">
    <property type="entry name" value="T7_EssCb_Firm"/>
    <property type="match status" value="1"/>
</dbReference>
<accession>A0AAE3ISS6</accession>
<feature type="domain" description="FtsK" evidence="11">
    <location>
        <begin position="662"/>
        <end position="858"/>
    </location>
</feature>
<sequence>MGTIWVFYKETYQQVNIQSIHRPVTIGNQVNDTITIRSITFESGVIEAIGDENTNSFAIYYGNQFLGKLQNHEPMDIKVRSEEFVTLYYFASEQKEKVYYIGNNDEIIFSKGNSHAHIQQNGSSITGDADTTFTLIREKDQWLVFPEISRSLYVNGKSVKEPTFIENGDIIFWQFLTIHIMENDLLSITSAQQYTSILPRAAKPTSEMRKKYPDYRRTPRMVYELPDEKINLSFPHQAREGNQRGLLLIILPPLIMLLVMGGIALIQPRGLFMIISVVMFMTTIVTSTVQYFKEQGNRKRENEKRIRLYSAYLKRKREELQKLASEQKKILYYHYPSFEQMKYLTAQISERIWERSLDSFDFLTVRIGRANIPATYDVAVGNEDSGARETDELIEDFHTLVNVYKKVENVPLSIEIRTGAVGLIGKPAIVKNEIHQLIGQLAFFHSYHDVRFVAIFHEEEYKDWEWMRWLPHFQLPHMFAKGFVYNEATRDQLLSSIYELLRDRELNEDKDKKRFVPHFVFIVTNRTLISEHVILEYLEGKIDGLGISTIFAAESKESLSEHIHTLVRYVNESEGDILIQQKKAIQTPFIMDEHTRENNEGFARTLLSLEHQLGLNNSIPTKVSFLELFHAKDVKDLAIGKKWKENISSKSLAVPIGLKGKEDIVELNLHEKAHGPHGLLAGTTGSGKSEFLQTYILSLAVHFHPHDVAFLLIDYKGGGMAQPFKNLPHLLGTITNIEGSKNFSMRALASIKSELKRRQRLFDQYEVNHIHDYTNLYQKGRANDPLPHLFLISDEFAELKSEEPEFIRELVSAARIGRSLGVHLILATQKPGGVVDEQIWSNARFKVALKVQDANDSKEILKNSDAANITVTGRGYLQVGNNEVYELFQSAWSGAPYLDDAVTTEDEVAIVTDLGLNPLSVVGAPALQNRVETKSEIEVVVKQIEEVQKELNIEKLPSPWLPPLKERIFTPEIREHKKLQLPIGLKDEPEKQQQSNYYYQPIEDGSIAIIGTSGYGKSTTAITLLLRMAEQLTSEEVHYYLFDFGNGALLPIRQLPHTGDYFRMEDQRKIEKFMNFLKGEMERRKQLFEQKEISNIKLYNSINQTKLPLFYVVIDNFDIVRDEYPDLETQFIQLSRDGQSLGIYLLITATRVNSVRQSLMNNLKTKITHYLMDKAEVYTVLGRVPYEIEPIPGRAIVKKDDPYLMQVFLPEKGEDDLIVLENVKKKVLLLQKQNQGGNAPISIPMLPQRLDLKELLKRISAVQNTDILLPIGLDEETVTPVFLNIQKNKHWLILGPGQKGKTNVLKVLLDRALKQKPYSIAIFDGIDRALSQLATNDLVDYLDSKEQITAWIEKVKAVCEEREKQYLAAVNNQTIDQLIFTPIIFVVDSISRLNQTIDSIIQGKLADIMKRYSHLGFSVMVAGSPNEVSKGYDPLSIELKQIRNGLLLMKKSDQSLFTFPYERKEGEIQPGFGYYVVNGNARKIQIPLV</sequence>
<evidence type="ECO:0000256" key="8">
    <source>
        <dbReference type="ARBA" id="ARBA00023136"/>
    </source>
</evidence>
<evidence type="ECO:0000256" key="9">
    <source>
        <dbReference type="PROSITE-ProRule" id="PRU00289"/>
    </source>
</evidence>
<evidence type="ECO:0000256" key="4">
    <source>
        <dbReference type="ARBA" id="ARBA00022737"/>
    </source>
</evidence>
<keyword evidence="5 9" id="KW-0547">Nucleotide-binding</keyword>
<gene>
    <name evidence="12" type="primary">essC</name>
    <name evidence="12" type="ORF">OEV98_04380</name>
</gene>
<evidence type="ECO:0000256" key="1">
    <source>
        <dbReference type="ARBA" id="ARBA00004651"/>
    </source>
</evidence>
<name>A0AAE3ISS6_9BACI</name>
<evidence type="ECO:0000256" key="10">
    <source>
        <dbReference type="SAM" id="Phobius"/>
    </source>
</evidence>
<comment type="subcellular location">
    <subcellularLocation>
        <location evidence="1">Cell membrane</location>
        <topology evidence="1">Multi-pass membrane protein</topology>
    </subcellularLocation>
</comment>
<feature type="transmembrane region" description="Helical" evidence="10">
    <location>
        <begin position="246"/>
        <end position="266"/>
    </location>
</feature>
<feature type="binding site" evidence="9">
    <location>
        <begin position="682"/>
        <end position="689"/>
    </location>
    <ligand>
        <name>ATP</name>
        <dbReference type="ChEBI" id="CHEBI:30616"/>
    </ligand>
</feature>
<dbReference type="PROSITE" id="PS50901">
    <property type="entry name" value="FTSK"/>
    <property type="match status" value="2"/>
</dbReference>
<dbReference type="InterPro" id="IPR002543">
    <property type="entry name" value="FtsK_dom"/>
</dbReference>
<keyword evidence="4" id="KW-0677">Repeat</keyword>
<proteinExistence type="predicted"/>
<keyword evidence="3 10" id="KW-0812">Transmembrane</keyword>
<reference evidence="12" key="1">
    <citation type="submission" date="2022-10" db="EMBL/GenBank/DDBJ databases">
        <title>Description of Fervidibacillus gen. nov. in the family Fervidibacillaceae fam. nov. with two species, Fervidibacillus albus sp. nov., and Fervidibacillus halotolerans sp. nov., isolated from tidal flat sediments.</title>
        <authorList>
            <person name="Kwon K.K."/>
            <person name="Yang S.-H."/>
        </authorList>
    </citation>
    <scope>NUCLEOTIDE SEQUENCE</scope>
    <source>
        <strain evidence="12">JCM 19140</strain>
    </source>
</reference>
<dbReference type="Proteomes" id="UP001209318">
    <property type="component" value="Unassembled WGS sequence"/>
</dbReference>
<dbReference type="InterPro" id="IPR023839">
    <property type="entry name" value="Firmicutes_EssC_C"/>
</dbReference>
<keyword evidence="6 9" id="KW-0067">ATP-binding</keyword>
<dbReference type="InterPro" id="IPR027417">
    <property type="entry name" value="P-loop_NTPase"/>
</dbReference>
<dbReference type="PANTHER" id="PTHR22683">
    <property type="entry name" value="SPORULATION PROTEIN RELATED"/>
    <property type="match status" value="1"/>
</dbReference>
<dbReference type="InterPro" id="IPR022206">
    <property type="entry name" value="Firmicutes_EssC_N"/>
</dbReference>
<keyword evidence="13" id="KW-1185">Reference proteome</keyword>
<dbReference type="PANTHER" id="PTHR22683:SF1">
    <property type="entry name" value="TYPE VII SECRETION SYSTEM PROTEIN ESSC"/>
    <property type="match status" value="1"/>
</dbReference>
<evidence type="ECO:0000259" key="11">
    <source>
        <dbReference type="PROSITE" id="PS50901"/>
    </source>
</evidence>
<dbReference type="InterPro" id="IPR050206">
    <property type="entry name" value="FtsK/SpoIIIE/SftA"/>
</dbReference>
<dbReference type="EMBL" id="JAOUSF010000002">
    <property type="protein sequence ID" value="MCU9612784.1"/>
    <property type="molecule type" value="Genomic_DNA"/>
</dbReference>
<evidence type="ECO:0000313" key="13">
    <source>
        <dbReference type="Proteomes" id="UP001209318"/>
    </source>
</evidence>